<gene>
    <name evidence="7" type="ORF">S06H3_31491</name>
</gene>
<protein>
    <recommendedName>
        <fullName evidence="2">alanine dehydrogenase</fullName>
        <ecNumber evidence="2">1.4.1.1</ecNumber>
    </recommendedName>
</protein>
<dbReference type="SMART" id="SM01003">
    <property type="entry name" value="AlaDh_PNT_N"/>
    <property type="match status" value="1"/>
</dbReference>
<feature type="domain" description="Alanine dehydrogenase/pyridine nucleotide transhydrogenase NAD(H)-binding" evidence="5">
    <location>
        <begin position="76"/>
        <end position="224"/>
    </location>
</feature>
<dbReference type="AlphaFoldDB" id="X1MVN4"/>
<dbReference type="PANTHER" id="PTHR42795">
    <property type="entry name" value="ALANINE DEHYDROGENASE"/>
    <property type="match status" value="1"/>
</dbReference>
<dbReference type="SUPFAM" id="SSF51735">
    <property type="entry name" value="NAD(P)-binding Rossmann-fold domains"/>
    <property type="match status" value="1"/>
</dbReference>
<dbReference type="GO" id="GO:0042853">
    <property type="term" value="P:L-alanine catabolic process"/>
    <property type="evidence" value="ECO:0007669"/>
    <property type="project" value="InterPro"/>
</dbReference>
<dbReference type="EMBL" id="BARV01018655">
    <property type="protein sequence ID" value="GAI22071.1"/>
    <property type="molecule type" value="Genomic_DNA"/>
</dbReference>
<feature type="domain" description="Alanine dehydrogenase/pyridine nucleotide transhydrogenase N-terminal" evidence="6">
    <location>
        <begin position="1"/>
        <end position="64"/>
    </location>
</feature>
<evidence type="ECO:0000256" key="4">
    <source>
        <dbReference type="ARBA" id="ARBA00023027"/>
    </source>
</evidence>
<dbReference type="InterPro" id="IPR007698">
    <property type="entry name" value="AlaDH/PNT_NAD(H)-bd"/>
</dbReference>
<dbReference type="InterPro" id="IPR007886">
    <property type="entry name" value="AlaDH/PNT_N"/>
</dbReference>
<evidence type="ECO:0000256" key="3">
    <source>
        <dbReference type="ARBA" id="ARBA00023002"/>
    </source>
</evidence>
<dbReference type="GO" id="GO:0005886">
    <property type="term" value="C:plasma membrane"/>
    <property type="evidence" value="ECO:0007669"/>
    <property type="project" value="TreeGrafter"/>
</dbReference>
<dbReference type="Pfam" id="PF05222">
    <property type="entry name" value="AlaDh_PNT_N"/>
    <property type="match status" value="1"/>
</dbReference>
<evidence type="ECO:0000256" key="2">
    <source>
        <dbReference type="ARBA" id="ARBA00012897"/>
    </source>
</evidence>
<dbReference type="InterPro" id="IPR036291">
    <property type="entry name" value="NAD(P)-bd_dom_sf"/>
</dbReference>
<keyword evidence="3" id="KW-0560">Oxidoreductase</keyword>
<dbReference type="Gene3D" id="3.40.50.720">
    <property type="entry name" value="NAD(P)-binding Rossmann-like Domain"/>
    <property type="match status" value="1"/>
</dbReference>
<keyword evidence="4" id="KW-0520">NAD</keyword>
<dbReference type="SUPFAM" id="SSF52283">
    <property type="entry name" value="Formate/glycerate dehydrogenase catalytic domain-like"/>
    <property type="match status" value="1"/>
</dbReference>
<evidence type="ECO:0000313" key="7">
    <source>
        <dbReference type="EMBL" id="GAI22071.1"/>
    </source>
</evidence>
<dbReference type="PANTHER" id="PTHR42795:SF1">
    <property type="entry name" value="ALANINE DEHYDROGENASE"/>
    <property type="match status" value="1"/>
</dbReference>
<dbReference type="SMART" id="SM01002">
    <property type="entry name" value="AlaDh_PNT_C"/>
    <property type="match status" value="1"/>
</dbReference>
<evidence type="ECO:0000256" key="1">
    <source>
        <dbReference type="ARBA" id="ARBA00005689"/>
    </source>
</evidence>
<accession>X1MVN4</accession>
<comment type="similarity">
    <text evidence="1">Belongs to the AlaDH/PNT family.</text>
</comment>
<evidence type="ECO:0000259" key="6">
    <source>
        <dbReference type="SMART" id="SM01003"/>
    </source>
</evidence>
<evidence type="ECO:0000259" key="5">
    <source>
        <dbReference type="SMART" id="SM01002"/>
    </source>
</evidence>
<feature type="non-terminal residue" evidence="7">
    <location>
        <position position="279"/>
    </location>
</feature>
<proteinExistence type="inferred from homology"/>
<reference evidence="7" key="1">
    <citation type="journal article" date="2014" name="Front. Microbiol.">
        <title>High frequency of phylogenetically diverse reductive dehalogenase-homologous genes in deep subseafloor sedimentary metagenomes.</title>
        <authorList>
            <person name="Kawai M."/>
            <person name="Futagami T."/>
            <person name="Toyoda A."/>
            <person name="Takaki Y."/>
            <person name="Nishi S."/>
            <person name="Hori S."/>
            <person name="Arai W."/>
            <person name="Tsubouchi T."/>
            <person name="Morono Y."/>
            <person name="Uchiyama I."/>
            <person name="Ito T."/>
            <person name="Fujiyama A."/>
            <person name="Inagaki F."/>
            <person name="Takami H."/>
        </authorList>
    </citation>
    <scope>NUCLEOTIDE SEQUENCE</scope>
    <source>
        <strain evidence="7">Expedition CK06-06</strain>
    </source>
</reference>
<dbReference type="InterPro" id="IPR008141">
    <property type="entry name" value="Ala_DH"/>
</dbReference>
<name>X1MVN4_9ZZZZ</name>
<dbReference type="Pfam" id="PF01262">
    <property type="entry name" value="AlaDh_PNT_C"/>
    <property type="match status" value="1"/>
</dbReference>
<feature type="non-terminal residue" evidence="7">
    <location>
        <position position="1"/>
    </location>
</feature>
<dbReference type="CDD" id="cd05305">
    <property type="entry name" value="L-AlaDH"/>
    <property type="match status" value="1"/>
</dbReference>
<organism evidence="7">
    <name type="scientific">marine sediment metagenome</name>
    <dbReference type="NCBI Taxonomy" id="412755"/>
    <lineage>
        <taxon>unclassified sequences</taxon>
        <taxon>metagenomes</taxon>
        <taxon>ecological metagenomes</taxon>
    </lineage>
</organism>
<sequence>VKEPLFQEQGLFHEGQVLFTFLHLAADKTLTEALLKAKSVGIAYETVQKDDGYLPLLAPMSEMAGRISPLIGSFYLAKHKGGSGKFIAGVPGVPPAKVVIIGGGTVGTNAAKMAAGMRAQTVILDINPERMRYLDDIMSSNVTTLMSNAYNLEKVLPDADLLIGAVLIPGAKTPRLVTRKMLKFMRKGSVIVDVAVDQGGCVETTHPTTQDDPVFEVDGVTHYCVANMPGAYPETSTLALTNVTLPYTLKIANKGYRQALGEDKALARGLNLLEGKVTC</sequence>
<dbReference type="GO" id="GO:0000286">
    <property type="term" value="F:alanine dehydrogenase activity"/>
    <property type="evidence" value="ECO:0007669"/>
    <property type="project" value="UniProtKB-EC"/>
</dbReference>
<dbReference type="EC" id="1.4.1.1" evidence="2"/>
<dbReference type="NCBIfam" id="TIGR00518">
    <property type="entry name" value="alaDH"/>
    <property type="match status" value="1"/>
</dbReference>
<dbReference type="FunFam" id="3.40.50.720:FF:000049">
    <property type="entry name" value="Alanine dehydrogenase"/>
    <property type="match status" value="1"/>
</dbReference>
<comment type="caution">
    <text evidence="7">The sequence shown here is derived from an EMBL/GenBank/DDBJ whole genome shotgun (WGS) entry which is preliminary data.</text>
</comment>